<accession>A0ABN8Y2S2</accession>
<dbReference type="PANTHER" id="PTHR21520:SF2">
    <property type="entry name" value="GLUTAMATE-RICH PROTEIN 2"/>
    <property type="match status" value="1"/>
</dbReference>
<protein>
    <recommendedName>
        <fullName evidence="4">Glutamate-rich 2</fullName>
    </recommendedName>
</protein>
<evidence type="ECO:0000313" key="2">
    <source>
        <dbReference type="EMBL" id="CAI9155902.1"/>
    </source>
</evidence>
<feature type="compositionally biased region" description="Basic and acidic residues" evidence="1">
    <location>
        <begin position="299"/>
        <end position="308"/>
    </location>
</feature>
<organism evidence="2 3">
    <name type="scientific">Rangifer tarandus platyrhynchus</name>
    <name type="common">Svalbard reindeer</name>
    <dbReference type="NCBI Taxonomy" id="3082113"/>
    <lineage>
        <taxon>Eukaryota</taxon>
        <taxon>Metazoa</taxon>
        <taxon>Chordata</taxon>
        <taxon>Craniata</taxon>
        <taxon>Vertebrata</taxon>
        <taxon>Euteleostomi</taxon>
        <taxon>Mammalia</taxon>
        <taxon>Eutheria</taxon>
        <taxon>Laurasiatheria</taxon>
        <taxon>Artiodactyla</taxon>
        <taxon>Ruminantia</taxon>
        <taxon>Pecora</taxon>
        <taxon>Cervidae</taxon>
        <taxon>Odocoileinae</taxon>
        <taxon>Rangifer</taxon>
    </lineage>
</organism>
<feature type="compositionally biased region" description="Acidic residues" evidence="1">
    <location>
        <begin position="364"/>
        <end position="377"/>
    </location>
</feature>
<evidence type="ECO:0000256" key="1">
    <source>
        <dbReference type="SAM" id="MobiDB-lite"/>
    </source>
</evidence>
<evidence type="ECO:0000313" key="3">
    <source>
        <dbReference type="Proteomes" id="UP001176941"/>
    </source>
</evidence>
<feature type="region of interest" description="Disordered" evidence="1">
    <location>
        <begin position="29"/>
        <end position="95"/>
    </location>
</feature>
<feature type="region of interest" description="Disordered" evidence="1">
    <location>
        <begin position="360"/>
        <end position="397"/>
    </location>
</feature>
<feature type="compositionally biased region" description="Acidic residues" evidence="1">
    <location>
        <begin position="283"/>
        <end position="298"/>
    </location>
</feature>
<feature type="compositionally biased region" description="Basic and acidic residues" evidence="1">
    <location>
        <begin position="266"/>
        <end position="282"/>
    </location>
</feature>
<sequence>MRGRVNSPGSRFRSAEERKQRQIVVYALNSLSGRSPTPGLPGTWAAQVPRLRHHAPPPKRPLSPAPPPQPCPRFAPPFPLAPSQRLQPRTRQRAISSPWRRDVYCSTLPTPSRPGAGLAFYVNLSDAQRERATEGNHLDRTDAAPKDRQNGRLLMFDPKEKVMIEPNEGMSDKCLFRHRPRLASKIYTSLTFAAAAKSLQSCPTLKEVSSKNIENKISSNTKNRISSKSISNKETETNLQSKLWSSSFLKESTGEMSKNVLMAEQEKNNEHCPEDIDDKLSESTDDDGEDTSDEDKEEDSNPNKDIHAPLELMTEFLRAEMGHDYHLAKKLCQMILIYEPENPEAKEFFSLIEEMLLLEKAQNLEEDDDESEDDNSESEGGSTEDPSEESSDECEDG</sequence>
<gene>
    <name evidence="2" type="ORF">MRATA1EN1_LOCUS4864</name>
</gene>
<feature type="region of interest" description="Disordered" evidence="1">
    <location>
        <begin position="266"/>
        <end position="308"/>
    </location>
</feature>
<keyword evidence="3" id="KW-1185">Reference proteome</keyword>
<dbReference type="EMBL" id="OX459949">
    <property type="protein sequence ID" value="CAI9155902.1"/>
    <property type="molecule type" value="Genomic_DNA"/>
</dbReference>
<dbReference type="InterPro" id="IPR026703">
    <property type="entry name" value="ERICH2"/>
</dbReference>
<evidence type="ECO:0008006" key="4">
    <source>
        <dbReference type="Google" id="ProtNLM"/>
    </source>
</evidence>
<feature type="compositionally biased region" description="Pro residues" evidence="1">
    <location>
        <begin position="58"/>
        <end position="80"/>
    </location>
</feature>
<reference evidence="2" key="1">
    <citation type="submission" date="2023-04" db="EMBL/GenBank/DDBJ databases">
        <authorList>
            <consortium name="ELIXIR-Norway"/>
        </authorList>
    </citation>
    <scope>NUCLEOTIDE SEQUENCE [LARGE SCALE GENOMIC DNA]</scope>
</reference>
<dbReference type="PANTHER" id="PTHR21520">
    <property type="entry name" value="GLUTAMATE-RICH PROTEIN 2"/>
    <property type="match status" value="1"/>
</dbReference>
<feature type="compositionally biased region" description="Polar residues" evidence="1">
    <location>
        <begin position="84"/>
        <end position="95"/>
    </location>
</feature>
<proteinExistence type="predicted"/>
<dbReference type="Proteomes" id="UP001176941">
    <property type="component" value="Chromosome 13"/>
</dbReference>
<name>A0ABN8Y2S2_RANTA</name>
<feature type="compositionally biased region" description="Acidic residues" evidence="1">
    <location>
        <begin position="385"/>
        <end position="397"/>
    </location>
</feature>